<dbReference type="Pfam" id="PF00053">
    <property type="entry name" value="EGF_laminin"/>
    <property type="match status" value="2"/>
</dbReference>
<dbReference type="Gene3D" id="2.10.25.10">
    <property type="entry name" value="Laminin"/>
    <property type="match status" value="2"/>
</dbReference>
<dbReference type="InterPro" id="IPR002049">
    <property type="entry name" value="LE_dom"/>
</dbReference>
<evidence type="ECO:0008006" key="9">
    <source>
        <dbReference type="Google" id="ProtNLM"/>
    </source>
</evidence>
<dbReference type="PROSITE" id="PS00022">
    <property type="entry name" value="EGF_1"/>
    <property type="match status" value="2"/>
</dbReference>
<comment type="caution">
    <text evidence="7">The sequence shown here is derived from an EMBL/GenBank/DDBJ whole genome shotgun (WGS) entry which is preliminary data.</text>
</comment>
<comment type="caution">
    <text evidence="4">Lacks conserved residue(s) required for the propagation of feature annotation.</text>
</comment>
<evidence type="ECO:0000256" key="2">
    <source>
        <dbReference type="ARBA" id="ARBA00023157"/>
    </source>
</evidence>
<dbReference type="PROSITE" id="PS50026">
    <property type="entry name" value="EGF_3"/>
    <property type="match status" value="1"/>
</dbReference>
<keyword evidence="8" id="KW-1185">Reference proteome</keyword>
<dbReference type="PROSITE" id="PS50092">
    <property type="entry name" value="TSP1"/>
    <property type="match status" value="1"/>
</dbReference>
<proteinExistence type="predicted"/>
<feature type="disulfide bond" evidence="4">
    <location>
        <begin position="274"/>
        <end position="283"/>
    </location>
</feature>
<feature type="non-terminal residue" evidence="7">
    <location>
        <position position="818"/>
    </location>
</feature>
<dbReference type="CDD" id="cd00055">
    <property type="entry name" value="EGF_Lam"/>
    <property type="match status" value="2"/>
</dbReference>
<accession>A0A8B6EQ12</accession>
<dbReference type="CDD" id="cd00087">
    <property type="entry name" value="FReD"/>
    <property type="match status" value="1"/>
</dbReference>
<dbReference type="OrthoDB" id="6090599at2759"/>
<protein>
    <recommendedName>
        <fullName evidence="9">Fibrinogen C-terminal domain-containing protein</fullName>
    </recommendedName>
</protein>
<dbReference type="PROSITE" id="PS51406">
    <property type="entry name" value="FIBRINOGEN_C_2"/>
    <property type="match status" value="1"/>
</dbReference>
<reference evidence="7" key="1">
    <citation type="submission" date="2018-11" db="EMBL/GenBank/DDBJ databases">
        <authorList>
            <person name="Alioto T."/>
            <person name="Alioto T."/>
        </authorList>
    </citation>
    <scope>NUCLEOTIDE SEQUENCE</scope>
</reference>
<dbReference type="SUPFAM" id="SSF57196">
    <property type="entry name" value="EGF/Laminin"/>
    <property type="match status" value="1"/>
</dbReference>
<evidence type="ECO:0000256" key="4">
    <source>
        <dbReference type="PROSITE-ProRule" id="PRU00076"/>
    </source>
</evidence>
<keyword evidence="4" id="KW-0245">EGF-like domain</keyword>
<dbReference type="InterPro" id="IPR036383">
    <property type="entry name" value="TSP1_rpt_sf"/>
</dbReference>
<dbReference type="SUPFAM" id="SSF82895">
    <property type="entry name" value="TSP-1 type 1 repeat"/>
    <property type="match status" value="1"/>
</dbReference>
<dbReference type="AlphaFoldDB" id="A0A8B6EQ12"/>
<evidence type="ECO:0000259" key="6">
    <source>
        <dbReference type="PROSITE" id="PS51406"/>
    </source>
</evidence>
<dbReference type="Gene3D" id="2.170.300.10">
    <property type="entry name" value="Tie2 ligand-binding domain superfamily"/>
    <property type="match status" value="1"/>
</dbReference>
<dbReference type="PANTHER" id="PTHR19143">
    <property type="entry name" value="FIBRINOGEN/TENASCIN/ANGIOPOEITIN"/>
    <property type="match status" value="1"/>
</dbReference>
<dbReference type="PANTHER" id="PTHR19143:SF458">
    <property type="entry name" value="FIBRINOGEN C-TERMINAL DOMAIN-CONTAINING PROTEIN-RELATED"/>
    <property type="match status" value="1"/>
</dbReference>
<dbReference type="GO" id="GO:0005615">
    <property type="term" value="C:extracellular space"/>
    <property type="evidence" value="ECO:0007669"/>
    <property type="project" value="TreeGrafter"/>
</dbReference>
<feature type="domain" description="Fibrinogen C-terminal" evidence="6">
    <location>
        <begin position="685"/>
        <end position="818"/>
    </location>
</feature>
<keyword evidence="1" id="KW-0732">Signal</keyword>
<dbReference type="Gene3D" id="3.90.215.10">
    <property type="entry name" value="Gamma Fibrinogen, chain A, domain 1"/>
    <property type="match status" value="1"/>
</dbReference>
<dbReference type="SMART" id="SM00186">
    <property type="entry name" value="FBG"/>
    <property type="match status" value="1"/>
</dbReference>
<evidence type="ECO:0000259" key="5">
    <source>
        <dbReference type="PROSITE" id="PS50026"/>
    </source>
</evidence>
<evidence type="ECO:0000256" key="3">
    <source>
        <dbReference type="ARBA" id="ARBA00023180"/>
    </source>
</evidence>
<dbReference type="InterPro" id="IPR014716">
    <property type="entry name" value="Fibrinogen_a/b/g_C_1"/>
</dbReference>
<dbReference type="Gene3D" id="2.20.100.10">
    <property type="entry name" value="Thrombospondin type-1 (TSP1) repeat"/>
    <property type="match status" value="1"/>
</dbReference>
<dbReference type="SMART" id="SM00209">
    <property type="entry name" value="TSP1"/>
    <property type="match status" value="1"/>
</dbReference>
<sequence length="818" mass="93688">MRCFVFGKELSLREHWKSQIKVGLADGKHIVDLFSTEPRSKIFNRINLLTNFVGTINSLAAFIQEYDPKTEQQTFKNLKKVFTDINRKLELTSDKRFGQDFREIYFELRSIEFSFVIFNKFLEKLEELECSSQAECETGMQWTIKLFKNDFDISDQYWHIFLATLNGTRFSKMSLLQQVKETSGCNEKTILKFGTNLLLKLFKTQQIMVVYGKLAKTNNNSISQIHKWTQNMYEFRRALLGVVEECSSKKVCKSQCNKGKCIHLSKVNRNMCSCPNYFDGDNCQIHNQVVLARDTVAILSTLNQVPKVGHIIDTKLQSNFLTASMKCISFAYEMIQKASIENIEKQVLTSFDLGSFYNTYLSLNYLIKDVKKIMKCDETAKTGYSKSKLMHTAYHLTRALYKMNSYFNYRQSDDIFQPESLMTRVIGINKNEACSTNFRAKIDNLWIQFNLAQANGFSALLQVRHILNIYSPAVLRLFKQRTNQQIKFTTDSTCSASIKHSANVHCDQFHLTKNIDIENKCIKGYARKGTRFIKCQNITSACTPCTCNTTGAISTICNSETGQCQCKEDFLGKNCDIERNQDCKLSEWTSWSICSKACGIGAKQKRYRHIVLEKKGRGKQCEGDKVENKKCFKRCCNGFFECKDSLKCSMGLTCQPCNCDHEGSTTGRCQHINGACLCKPGYYGRRCQGKPMDCSDFKTKRENGIYTISPKDSEGFKVYCDFKIDKGGWTVFQRRLNGKTDFYRGWEAYKNGFGDLEKEFWLGNEHIHSLTKQGKYELRVDISDFNGNKAYATYSTFSVGDASTNYKLTVAGYSGNAG</sequence>
<keyword evidence="2 4" id="KW-1015">Disulfide bond</keyword>
<evidence type="ECO:0000313" key="8">
    <source>
        <dbReference type="Proteomes" id="UP000596742"/>
    </source>
</evidence>
<name>A0A8B6EQ12_MYTGA</name>
<gene>
    <name evidence="7" type="ORF">MGAL_10B053229</name>
</gene>
<evidence type="ECO:0000256" key="1">
    <source>
        <dbReference type="ARBA" id="ARBA00022729"/>
    </source>
</evidence>
<dbReference type="InterPro" id="IPR044004">
    <property type="entry name" value="TSP1_spondin_dom"/>
</dbReference>
<keyword evidence="3" id="KW-0325">Glycoprotein</keyword>
<dbReference type="InterPro" id="IPR050373">
    <property type="entry name" value="Fibrinogen_C-term_domain"/>
</dbReference>
<dbReference type="PRINTS" id="PR00011">
    <property type="entry name" value="EGFLAMININ"/>
</dbReference>
<dbReference type="PROSITE" id="PS01186">
    <property type="entry name" value="EGF_2"/>
    <property type="match status" value="1"/>
</dbReference>
<feature type="domain" description="EGF-like" evidence="5">
    <location>
        <begin position="242"/>
        <end position="284"/>
    </location>
</feature>
<dbReference type="Proteomes" id="UP000596742">
    <property type="component" value="Unassembled WGS sequence"/>
</dbReference>
<dbReference type="InterPro" id="IPR036056">
    <property type="entry name" value="Fibrinogen-like_C"/>
</dbReference>
<organism evidence="7 8">
    <name type="scientific">Mytilus galloprovincialis</name>
    <name type="common">Mediterranean mussel</name>
    <dbReference type="NCBI Taxonomy" id="29158"/>
    <lineage>
        <taxon>Eukaryota</taxon>
        <taxon>Metazoa</taxon>
        <taxon>Spiralia</taxon>
        <taxon>Lophotrochozoa</taxon>
        <taxon>Mollusca</taxon>
        <taxon>Bivalvia</taxon>
        <taxon>Autobranchia</taxon>
        <taxon>Pteriomorphia</taxon>
        <taxon>Mytilida</taxon>
        <taxon>Mytiloidea</taxon>
        <taxon>Mytilidae</taxon>
        <taxon>Mytilinae</taxon>
        <taxon>Mytilus</taxon>
    </lineage>
</organism>
<dbReference type="EMBL" id="UYJE01005358">
    <property type="protein sequence ID" value="VDI36772.1"/>
    <property type="molecule type" value="Genomic_DNA"/>
</dbReference>
<dbReference type="SMART" id="SM00180">
    <property type="entry name" value="EGF_Lam"/>
    <property type="match status" value="2"/>
</dbReference>
<dbReference type="SUPFAM" id="SSF56496">
    <property type="entry name" value="Fibrinogen C-terminal domain-like"/>
    <property type="match status" value="1"/>
</dbReference>
<dbReference type="InterPro" id="IPR000742">
    <property type="entry name" value="EGF"/>
</dbReference>
<dbReference type="Pfam" id="PF19028">
    <property type="entry name" value="TSP1_spondin"/>
    <property type="match status" value="1"/>
</dbReference>
<dbReference type="InterPro" id="IPR002181">
    <property type="entry name" value="Fibrinogen_a/b/g_C_dom"/>
</dbReference>
<evidence type="ECO:0000313" key="7">
    <source>
        <dbReference type="EMBL" id="VDI36772.1"/>
    </source>
</evidence>
<dbReference type="InterPro" id="IPR000884">
    <property type="entry name" value="TSP1_rpt"/>
</dbReference>
<dbReference type="Pfam" id="PF00147">
    <property type="entry name" value="Fibrinogen_C"/>
    <property type="match status" value="1"/>
</dbReference>